<dbReference type="OrthoDB" id="418623at2759"/>
<dbReference type="EMBL" id="CAMXCT020004890">
    <property type="protein sequence ID" value="CAL1164061.1"/>
    <property type="molecule type" value="Genomic_DNA"/>
</dbReference>
<protein>
    <submittedName>
        <fullName evidence="2">Uncharacterized protein</fullName>
    </submittedName>
</protein>
<dbReference type="EMBL" id="CAMXCT010004890">
    <property type="protein sequence ID" value="CAI4010686.1"/>
    <property type="molecule type" value="Genomic_DNA"/>
</dbReference>
<name>A0A9P1DIA0_9DINO</name>
<evidence type="ECO:0000313" key="3">
    <source>
        <dbReference type="EMBL" id="CAL1164061.1"/>
    </source>
</evidence>
<proteinExistence type="predicted"/>
<organism evidence="2">
    <name type="scientific">Cladocopium goreaui</name>
    <dbReference type="NCBI Taxonomy" id="2562237"/>
    <lineage>
        <taxon>Eukaryota</taxon>
        <taxon>Sar</taxon>
        <taxon>Alveolata</taxon>
        <taxon>Dinophyceae</taxon>
        <taxon>Suessiales</taxon>
        <taxon>Symbiodiniaceae</taxon>
        <taxon>Cladocopium</taxon>
    </lineage>
</organism>
<dbReference type="Proteomes" id="UP001152797">
    <property type="component" value="Unassembled WGS sequence"/>
</dbReference>
<feature type="region of interest" description="Disordered" evidence="1">
    <location>
        <begin position="1"/>
        <end position="25"/>
    </location>
</feature>
<comment type="caution">
    <text evidence="2">The sequence shown here is derived from an EMBL/GenBank/DDBJ whole genome shotgun (WGS) entry which is preliminary data.</text>
</comment>
<evidence type="ECO:0000313" key="2">
    <source>
        <dbReference type="EMBL" id="CAI4010686.1"/>
    </source>
</evidence>
<dbReference type="EMBL" id="CAMXCT030004890">
    <property type="protein sequence ID" value="CAL4797998.1"/>
    <property type="molecule type" value="Genomic_DNA"/>
</dbReference>
<accession>A0A9P1DIA0</accession>
<keyword evidence="4" id="KW-1185">Reference proteome</keyword>
<dbReference type="AlphaFoldDB" id="A0A9P1DIA0"/>
<reference evidence="2" key="1">
    <citation type="submission" date="2022-10" db="EMBL/GenBank/DDBJ databases">
        <authorList>
            <person name="Chen Y."/>
            <person name="Dougan E. K."/>
            <person name="Chan C."/>
            <person name="Rhodes N."/>
            <person name="Thang M."/>
        </authorList>
    </citation>
    <scope>NUCLEOTIDE SEQUENCE</scope>
</reference>
<sequence length="298" mass="32918">MPRRWKYATKEGDVEDAAPVPASTDNPTFDGFWEATMADGDSTVVILSGKNVWHDGSQFASLKVLNQQTCALIMADDDVRGYLSADGQEIEWEDGDCWKRAKMEQHKGQQSFATPTRTSPHKSQIEPANNAWVKKHNADEEAVLEALVQRDAGSLQEILELGCPADIFVESEPLWREMGWTPEGDCQQMPLPLLVAAILLQWPEGVRICIEKKANVNATYAGPFPRSDGGTVQEKSGAPILRVALSAKGPAQCIICQHILSAKVRGRTFQSVRRKAKDEMDFVTLGLFDNFKGPFAES</sequence>
<evidence type="ECO:0000313" key="4">
    <source>
        <dbReference type="Proteomes" id="UP001152797"/>
    </source>
</evidence>
<reference evidence="3" key="2">
    <citation type="submission" date="2024-04" db="EMBL/GenBank/DDBJ databases">
        <authorList>
            <person name="Chen Y."/>
            <person name="Shah S."/>
            <person name="Dougan E. K."/>
            <person name="Thang M."/>
            <person name="Chan C."/>
        </authorList>
    </citation>
    <scope>NUCLEOTIDE SEQUENCE [LARGE SCALE GENOMIC DNA]</scope>
</reference>
<evidence type="ECO:0000256" key="1">
    <source>
        <dbReference type="SAM" id="MobiDB-lite"/>
    </source>
</evidence>
<gene>
    <name evidence="2" type="ORF">C1SCF055_LOCUS35929</name>
</gene>